<gene>
    <name evidence="2" type="primary">LOC112290225</name>
    <name evidence="1" type="ORF">PHYPA_017542</name>
</gene>
<evidence type="ECO:0000313" key="3">
    <source>
        <dbReference type="Proteomes" id="UP000006727"/>
    </source>
</evidence>
<dbReference type="EnsemblPlants" id="Pp3c13_18360V3.4">
    <property type="protein sequence ID" value="Pp3c13_18360V3.4"/>
    <property type="gene ID" value="Pp3c13_18360"/>
</dbReference>
<dbReference type="EnsemblPlants" id="Pp3c13_18360V3.1">
    <property type="protein sequence ID" value="Pp3c13_18360V3.1"/>
    <property type="gene ID" value="Pp3c13_18360"/>
</dbReference>
<proteinExistence type="predicted"/>
<dbReference type="PaxDb" id="3218-PP1S142_6V6.1"/>
<dbReference type="InterPro" id="IPR045287">
    <property type="entry name" value="PAB"/>
</dbReference>
<protein>
    <submittedName>
        <fullName evidence="1 2">Uncharacterized protein</fullName>
    </submittedName>
</protein>
<dbReference type="EnsemblPlants" id="Pp3c13_18360V3.2">
    <property type="protein sequence ID" value="Pp3c13_18360V3.2"/>
    <property type="gene ID" value="Pp3c13_18360"/>
</dbReference>
<dbReference type="PANTHER" id="PTHR35115">
    <property type="entry name" value="CYCLIN DELTA-3"/>
    <property type="match status" value="1"/>
</dbReference>
<dbReference type="OMA" id="CLARREH"/>
<name>A0A2K1JMF4_PHYPA</name>
<organism evidence="1">
    <name type="scientific">Physcomitrium patens</name>
    <name type="common">Spreading-leaved earth moss</name>
    <name type="synonym">Physcomitrella patens</name>
    <dbReference type="NCBI Taxonomy" id="3218"/>
    <lineage>
        <taxon>Eukaryota</taxon>
        <taxon>Viridiplantae</taxon>
        <taxon>Streptophyta</taxon>
        <taxon>Embryophyta</taxon>
        <taxon>Bryophyta</taxon>
        <taxon>Bryophytina</taxon>
        <taxon>Bryopsida</taxon>
        <taxon>Funariidae</taxon>
        <taxon>Funariales</taxon>
        <taxon>Funariaceae</taxon>
        <taxon>Physcomitrium</taxon>
    </lineage>
</organism>
<dbReference type="PANTHER" id="PTHR35115:SF1">
    <property type="entry name" value="PROTEIN IN CHLOROPLAST ATPASE BIOGENESIS, CHLOROPLASTIC"/>
    <property type="match status" value="1"/>
</dbReference>
<sequence>MKPIRLMQRVASLSVSGGGLPLHRIGASDVCRGWIKNFSSEATASDHSVFLKEVAALEPPASLQALLNVLQAKGESVVSPYQRKGIIPLAVPLTVSQDGDMTALLRWPTPGSSVNVPVVRVQRHGILLLAKSPEEYIHRALVEEDVAESSGRISESAGSVGRSLYRLGEFKASKMSSMDAYLMKNVGHFPDVFERLALRHLEKGDNISALVTGEYYASKRHFPGFGRPYVFNAELMLKVGRKKEARDAARCALRSPWWTLGSSYADVARIANCGESQIKLMRERASDEGRQEDLLKGKSLEQVAVDQAGVLLDLAAVECTWDDVREQLASHYKEGGLEDISRFVSTA</sequence>
<dbReference type="Proteomes" id="UP000006727">
    <property type="component" value="Chromosome 13"/>
</dbReference>
<dbReference type="EMBL" id="ABEU02000013">
    <property type="protein sequence ID" value="PNR42712.1"/>
    <property type="molecule type" value="Genomic_DNA"/>
</dbReference>
<dbReference type="GeneID" id="112290225"/>
<accession>A0A2K1JMF4</accession>
<reference evidence="2" key="3">
    <citation type="submission" date="2020-12" db="UniProtKB">
        <authorList>
            <consortium name="EnsemblPlants"/>
        </authorList>
    </citation>
    <scope>IDENTIFICATION</scope>
</reference>
<evidence type="ECO:0000313" key="1">
    <source>
        <dbReference type="EMBL" id="PNR42712.1"/>
    </source>
</evidence>
<dbReference type="Gramene" id="Pp3c13_18360V3.4">
    <property type="protein sequence ID" value="Pp3c13_18360V3.4"/>
    <property type="gene ID" value="Pp3c13_18360"/>
</dbReference>
<dbReference type="RefSeq" id="XP_024392075.1">
    <property type="nucleotide sequence ID" value="XM_024536307.2"/>
</dbReference>
<dbReference type="OrthoDB" id="537706at2759"/>
<dbReference type="Gramene" id="Pp3c13_18360V3.1">
    <property type="protein sequence ID" value="Pp3c13_18360V3.1"/>
    <property type="gene ID" value="Pp3c13_18360"/>
</dbReference>
<dbReference type="AlphaFoldDB" id="A0A2K1JMF4"/>
<reference evidence="1 3" key="2">
    <citation type="journal article" date="2018" name="Plant J.">
        <title>The Physcomitrella patens chromosome-scale assembly reveals moss genome structure and evolution.</title>
        <authorList>
            <person name="Lang D."/>
            <person name="Ullrich K.K."/>
            <person name="Murat F."/>
            <person name="Fuchs J."/>
            <person name="Jenkins J."/>
            <person name="Haas F.B."/>
            <person name="Piednoel M."/>
            <person name="Gundlach H."/>
            <person name="Van Bel M."/>
            <person name="Meyberg R."/>
            <person name="Vives C."/>
            <person name="Morata J."/>
            <person name="Symeonidi A."/>
            <person name="Hiss M."/>
            <person name="Muchero W."/>
            <person name="Kamisugi Y."/>
            <person name="Saleh O."/>
            <person name="Blanc G."/>
            <person name="Decker E.L."/>
            <person name="van Gessel N."/>
            <person name="Grimwood J."/>
            <person name="Hayes R.D."/>
            <person name="Graham S.W."/>
            <person name="Gunter L.E."/>
            <person name="McDaniel S.F."/>
            <person name="Hoernstein S.N.W."/>
            <person name="Larsson A."/>
            <person name="Li F.W."/>
            <person name="Perroud P.F."/>
            <person name="Phillips J."/>
            <person name="Ranjan P."/>
            <person name="Rokshar D.S."/>
            <person name="Rothfels C.J."/>
            <person name="Schneider L."/>
            <person name="Shu S."/>
            <person name="Stevenson D.W."/>
            <person name="Thummler F."/>
            <person name="Tillich M."/>
            <person name="Villarreal Aguilar J.C."/>
            <person name="Widiez T."/>
            <person name="Wong G.K."/>
            <person name="Wymore A."/>
            <person name="Zhang Y."/>
            <person name="Zimmer A.D."/>
            <person name="Quatrano R.S."/>
            <person name="Mayer K.F.X."/>
            <person name="Goodstein D."/>
            <person name="Casacuberta J.M."/>
            <person name="Vandepoele K."/>
            <person name="Reski R."/>
            <person name="Cuming A.C."/>
            <person name="Tuskan G.A."/>
            <person name="Maumus F."/>
            <person name="Salse J."/>
            <person name="Schmutz J."/>
            <person name="Rensing S.A."/>
        </authorList>
    </citation>
    <scope>NUCLEOTIDE SEQUENCE [LARGE SCALE GENOMIC DNA]</scope>
    <source>
        <strain evidence="2 3">cv. Gransden 2004</strain>
    </source>
</reference>
<dbReference type="Gramene" id="Pp3c13_18360V3.2">
    <property type="protein sequence ID" value="Pp3c13_18360V3.2"/>
    <property type="gene ID" value="Pp3c13_18360"/>
</dbReference>
<evidence type="ECO:0000313" key="2">
    <source>
        <dbReference type="EnsemblPlants" id="Pp3c13_18360V3.1"/>
    </source>
</evidence>
<keyword evidence="3" id="KW-1185">Reference proteome</keyword>
<reference evidence="1 3" key="1">
    <citation type="journal article" date="2008" name="Science">
        <title>The Physcomitrella genome reveals evolutionary insights into the conquest of land by plants.</title>
        <authorList>
            <person name="Rensing S."/>
            <person name="Lang D."/>
            <person name="Zimmer A."/>
            <person name="Terry A."/>
            <person name="Salamov A."/>
            <person name="Shapiro H."/>
            <person name="Nishiyama T."/>
            <person name="Perroud P.-F."/>
            <person name="Lindquist E."/>
            <person name="Kamisugi Y."/>
            <person name="Tanahashi T."/>
            <person name="Sakakibara K."/>
            <person name="Fujita T."/>
            <person name="Oishi K."/>
            <person name="Shin-I T."/>
            <person name="Kuroki Y."/>
            <person name="Toyoda A."/>
            <person name="Suzuki Y."/>
            <person name="Hashimoto A."/>
            <person name="Yamaguchi K."/>
            <person name="Sugano A."/>
            <person name="Kohara Y."/>
            <person name="Fujiyama A."/>
            <person name="Anterola A."/>
            <person name="Aoki S."/>
            <person name="Ashton N."/>
            <person name="Barbazuk W.B."/>
            <person name="Barker E."/>
            <person name="Bennetzen J."/>
            <person name="Bezanilla M."/>
            <person name="Blankenship R."/>
            <person name="Cho S.H."/>
            <person name="Dutcher S."/>
            <person name="Estelle M."/>
            <person name="Fawcett J.A."/>
            <person name="Gundlach H."/>
            <person name="Hanada K."/>
            <person name="Heyl A."/>
            <person name="Hicks K.A."/>
            <person name="Hugh J."/>
            <person name="Lohr M."/>
            <person name="Mayer K."/>
            <person name="Melkozernov A."/>
            <person name="Murata T."/>
            <person name="Nelson D."/>
            <person name="Pils B."/>
            <person name="Prigge M."/>
            <person name="Reiss B."/>
            <person name="Renner T."/>
            <person name="Rombauts S."/>
            <person name="Rushton P."/>
            <person name="Sanderfoot A."/>
            <person name="Schween G."/>
            <person name="Shiu S.-H."/>
            <person name="Stueber K."/>
            <person name="Theodoulou F.L."/>
            <person name="Tu H."/>
            <person name="Van de Peer Y."/>
            <person name="Verrier P.J."/>
            <person name="Waters E."/>
            <person name="Wood A."/>
            <person name="Yang L."/>
            <person name="Cove D."/>
            <person name="Cuming A."/>
            <person name="Hasebe M."/>
            <person name="Lucas S."/>
            <person name="Mishler D.B."/>
            <person name="Reski R."/>
            <person name="Grigoriev I."/>
            <person name="Quatrano R.S."/>
            <person name="Boore J.L."/>
        </authorList>
    </citation>
    <scope>NUCLEOTIDE SEQUENCE [LARGE SCALE GENOMIC DNA]</scope>
    <source>
        <strain evidence="2 3">cv. Gransden 2004</strain>
    </source>
</reference>